<dbReference type="STRING" id="266265.Bxe_A2588"/>
<evidence type="ECO:0000313" key="1">
    <source>
        <dbReference type="EMBL" id="ABE30392.1"/>
    </source>
</evidence>
<name>Q13ZU7_PARXL</name>
<dbReference type="EMBL" id="CP000270">
    <property type="protein sequence ID" value="ABE30392.1"/>
    <property type="molecule type" value="Genomic_DNA"/>
</dbReference>
<dbReference type="eggNOG" id="ENOG5032S0D">
    <property type="taxonomic scope" value="Bacteria"/>
</dbReference>
<evidence type="ECO:0000313" key="2">
    <source>
        <dbReference type="Proteomes" id="UP000001817"/>
    </source>
</evidence>
<organism evidence="1 2">
    <name type="scientific">Paraburkholderia xenovorans (strain LB400)</name>
    <dbReference type="NCBI Taxonomy" id="266265"/>
    <lineage>
        <taxon>Bacteria</taxon>
        <taxon>Pseudomonadati</taxon>
        <taxon>Pseudomonadota</taxon>
        <taxon>Betaproteobacteria</taxon>
        <taxon>Burkholderiales</taxon>
        <taxon>Burkholderiaceae</taxon>
        <taxon>Paraburkholderia</taxon>
    </lineage>
</organism>
<evidence type="ECO:0008006" key="3">
    <source>
        <dbReference type="Google" id="ProtNLM"/>
    </source>
</evidence>
<dbReference type="Proteomes" id="UP000001817">
    <property type="component" value="Chromosome 1"/>
</dbReference>
<protein>
    <recommendedName>
        <fullName evidence="3">Glycine-zipper-containing OmpA-like membrane domain-containing protein</fullName>
    </recommendedName>
</protein>
<keyword evidence="2" id="KW-1185">Reference proteome</keyword>
<dbReference type="KEGG" id="bxe:Bxe_A2588"/>
<dbReference type="AlphaFoldDB" id="Q13ZU7"/>
<sequence>MVLLRCVESLLPIRQELPCRLAPCRPAAFGHELTGGNRYELLKAVVSCSDRGAHRLPGACAELPTAPSVMALPGTGKTFDQFETDDATCRHFALGQAGGAGANETAANTALGGAAVGTALGAAAGAAFNGGAGAAVGAGAGLLAGSAFGTAAARGSIYNAQRRYDVSGSVRPFAHADFSYA</sequence>
<accession>Q13ZU7</accession>
<gene>
    <name evidence="1" type="ORF">Bxe_A2588</name>
</gene>
<reference evidence="1 2" key="1">
    <citation type="journal article" date="2006" name="Proc. Natl. Acad. Sci. U.S.A.">
        <title>Burkholderia xenovorans LB400 harbors a multi-replicon, 9.73-Mbp genome shaped for versatility.</title>
        <authorList>
            <person name="Chain P.S."/>
            <person name="Denef V.J."/>
            <person name="Konstantinidis K.T."/>
            <person name="Vergez L.M."/>
            <person name="Agullo L."/>
            <person name="Reyes V.L."/>
            <person name="Hauser L."/>
            <person name="Cordova M."/>
            <person name="Gomez L."/>
            <person name="Gonzalez M."/>
            <person name="Land M."/>
            <person name="Lao V."/>
            <person name="Larimer F."/>
            <person name="LiPuma J.J."/>
            <person name="Mahenthiralingam E."/>
            <person name="Malfatti S.A."/>
            <person name="Marx C.J."/>
            <person name="Parnell J.J."/>
            <person name="Ramette A."/>
            <person name="Richardson P."/>
            <person name="Seeger M."/>
            <person name="Smith D."/>
            <person name="Spilker T."/>
            <person name="Sul W.J."/>
            <person name="Tsoi T.V."/>
            <person name="Ulrich L.E."/>
            <person name="Zhulin I.B."/>
            <person name="Tiedje J.M."/>
        </authorList>
    </citation>
    <scope>NUCLEOTIDE SEQUENCE [LARGE SCALE GENOMIC DNA]</scope>
    <source>
        <strain evidence="1 2">LB400</strain>
    </source>
</reference>
<proteinExistence type="predicted"/>